<evidence type="ECO:0000313" key="10">
    <source>
        <dbReference type="Proteomes" id="UP001054892"/>
    </source>
</evidence>
<feature type="transmembrane region" description="Helical" evidence="6">
    <location>
        <begin position="83"/>
        <end position="109"/>
    </location>
</feature>
<keyword evidence="4 6" id="KW-1133">Transmembrane helix</keyword>
<evidence type="ECO:0000313" key="9">
    <source>
        <dbReference type="Proteomes" id="UP000509383"/>
    </source>
</evidence>
<evidence type="ECO:0000256" key="3">
    <source>
        <dbReference type="ARBA" id="ARBA00022692"/>
    </source>
</evidence>
<dbReference type="Proteomes" id="UP000509383">
    <property type="component" value="Chromosome"/>
</dbReference>
<evidence type="ECO:0000256" key="1">
    <source>
        <dbReference type="ARBA" id="ARBA00004651"/>
    </source>
</evidence>
<dbReference type="Proteomes" id="UP001054892">
    <property type="component" value="Unassembled WGS sequence"/>
</dbReference>
<keyword evidence="2" id="KW-1003">Cell membrane</keyword>
<gene>
    <name evidence="7" type="ORF">TUM18999_48800</name>
    <name evidence="8" type="ORF">TUM20286_03270</name>
</gene>
<dbReference type="RefSeq" id="WP_173173001.1">
    <property type="nucleotide sequence ID" value="NZ_AP023189.1"/>
</dbReference>
<dbReference type="EMBL" id="AP023189">
    <property type="protein sequence ID" value="BCG26689.1"/>
    <property type="molecule type" value="Genomic_DNA"/>
</dbReference>
<keyword evidence="10" id="KW-1185">Reference proteome</keyword>
<evidence type="ECO:0000313" key="8">
    <source>
        <dbReference type="EMBL" id="GJN50575.1"/>
    </source>
</evidence>
<keyword evidence="7" id="KW-0378">Hydrolase</keyword>
<sequence length="118" mass="12693">MLRGMFHLLSFLLLGSALNHFLFPLLPGPVLGLLLLLAFLVIRGEVPGALGDASGHLLKYLPLLLVPPAVGIMLHVETIGRDFWAIAAALVGSLLVGIPLTGWLMQVLVRRSREGRPS</sequence>
<evidence type="ECO:0000256" key="5">
    <source>
        <dbReference type="ARBA" id="ARBA00023136"/>
    </source>
</evidence>
<evidence type="ECO:0000256" key="2">
    <source>
        <dbReference type="ARBA" id="ARBA00022475"/>
    </source>
</evidence>
<reference evidence="7 9" key="1">
    <citation type="submission" date="2020-05" db="EMBL/GenBank/DDBJ databases">
        <title>Characterization of novel class B3 metallo-beta-lactamase from novel Pseudomonas species.</title>
        <authorList>
            <person name="Yamada K."/>
            <person name="Aoki K."/>
            <person name="Ishii Y."/>
        </authorList>
    </citation>
    <scope>NUCLEOTIDE SEQUENCE [LARGE SCALE GENOMIC DNA]</scope>
    <source>
        <strain evidence="7 9">TUM18999</strain>
        <strain evidence="8 10">TUM20286</strain>
    </source>
</reference>
<keyword evidence="5 6" id="KW-0472">Membrane</keyword>
<dbReference type="PANTHER" id="PTHR33931:SF2">
    <property type="entry name" value="HOLIN-LIKE PROTEIN CIDA"/>
    <property type="match status" value="1"/>
</dbReference>
<dbReference type="Pfam" id="PF03788">
    <property type="entry name" value="LrgA"/>
    <property type="match status" value="1"/>
</dbReference>
<proteinExistence type="predicted"/>
<dbReference type="AlphaFoldDB" id="A0A6J4EBG4"/>
<keyword evidence="3 6" id="KW-0812">Transmembrane</keyword>
<dbReference type="EMBL" id="BQKM01000001">
    <property type="protein sequence ID" value="GJN50575.1"/>
    <property type="molecule type" value="Genomic_DNA"/>
</dbReference>
<evidence type="ECO:0000313" key="7">
    <source>
        <dbReference type="EMBL" id="BCG26689.1"/>
    </source>
</evidence>
<dbReference type="GO" id="GO:0016787">
    <property type="term" value="F:hydrolase activity"/>
    <property type="evidence" value="ECO:0007669"/>
    <property type="project" value="UniProtKB-KW"/>
</dbReference>
<dbReference type="GO" id="GO:0005886">
    <property type="term" value="C:plasma membrane"/>
    <property type="evidence" value="ECO:0007669"/>
    <property type="project" value="UniProtKB-SubCell"/>
</dbReference>
<name>A0A6J4EBG4_9PSED</name>
<dbReference type="PANTHER" id="PTHR33931">
    <property type="entry name" value="HOLIN-LIKE PROTEIN CIDA-RELATED"/>
    <property type="match status" value="1"/>
</dbReference>
<dbReference type="KEGG" id="ptw:TUM18999_48800"/>
<dbReference type="InterPro" id="IPR005538">
    <property type="entry name" value="LrgA/CidA"/>
</dbReference>
<feature type="transmembrane region" description="Helical" evidence="6">
    <location>
        <begin position="29"/>
        <end position="46"/>
    </location>
</feature>
<feature type="transmembrane region" description="Helical" evidence="6">
    <location>
        <begin position="58"/>
        <end position="77"/>
    </location>
</feature>
<comment type="subcellular location">
    <subcellularLocation>
        <location evidence="1">Cell membrane</location>
        <topology evidence="1">Multi-pass membrane protein</topology>
    </subcellularLocation>
</comment>
<organism evidence="7 9">
    <name type="scientific">Pseudomonas tohonis</name>
    <dbReference type="NCBI Taxonomy" id="2725477"/>
    <lineage>
        <taxon>Bacteria</taxon>
        <taxon>Pseudomonadati</taxon>
        <taxon>Pseudomonadota</taxon>
        <taxon>Gammaproteobacteria</taxon>
        <taxon>Pseudomonadales</taxon>
        <taxon>Pseudomonadaceae</taxon>
        <taxon>Pseudomonas</taxon>
    </lineage>
</organism>
<evidence type="ECO:0000256" key="4">
    <source>
        <dbReference type="ARBA" id="ARBA00022989"/>
    </source>
</evidence>
<protein>
    <submittedName>
        <fullName evidence="7">Murein hydrolase transporter LrgA</fullName>
    </submittedName>
</protein>
<accession>A0A6J4EBG4</accession>
<evidence type="ECO:0000256" key="6">
    <source>
        <dbReference type="SAM" id="Phobius"/>
    </source>
</evidence>